<evidence type="ECO:0000256" key="2">
    <source>
        <dbReference type="ARBA" id="ARBA00010867"/>
    </source>
</evidence>
<feature type="transmembrane region" description="Helical" evidence="9">
    <location>
        <begin position="86"/>
        <end position="106"/>
    </location>
</feature>
<dbReference type="Proteomes" id="UP000774617">
    <property type="component" value="Unassembled WGS sequence"/>
</dbReference>
<dbReference type="PANTHER" id="PTHR13032">
    <property type="entry name" value="MITOCHONDRIAL IMPORT INNER MEMBRANE TRANSLOCASE SUBUNIT TIM21"/>
    <property type="match status" value="1"/>
</dbReference>
<evidence type="ECO:0000256" key="1">
    <source>
        <dbReference type="ARBA" id="ARBA00004304"/>
    </source>
</evidence>
<comment type="subunit">
    <text evidence="9">Component of the TIM23 complex.</text>
</comment>
<keyword evidence="9" id="KW-0999">Mitochondrion inner membrane</keyword>
<comment type="similarity">
    <text evidence="2 9">Belongs to the TIM21 family.</text>
</comment>
<dbReference type="Pfam" id="PF08294">
    <property type="entry name" value="TIM21"/>
    <property type="match status" value="1"/>
</dbReference>
<keyword evidence="11" id="KW-1185">Reference proteome</keyword>
<comment type="function">
    <text evidence="9">Essential component of the TIM23 complex, a complex that mediates the translocation of transit peptide-containing proteins across the mitochondrial inner membrane.</text>
</comment>
<name>A0ABQ8G8R5_9PEZI</name>
<evidence type="ECO:0000256" key="5">
    <source>
        <dbReference type="ARBA" id="ARBA00022946"/>
    </source>
</evidence>
<keyword evidence="4 9" id="KW-0812">Transmembrane</keyword>
<dbReference type="InterPro" id="IPR038552">
    <property type="entry name" value="Tim21_IMS_sf"/>
</dbReference>
<keyword evidence="7 9" id="KW-0496">Mitochondrion</keyword>
<organism evidence="10 11">
    <name type="scientific">Macrophomina phaseolina</name>
    <dbReference type="NCBI Taxonomy" id="35725"/>
    <lineage>
        <taxon>Eukaryota</taxon>
        <taxon>Fungi</taxon>
        <taxon>Dikarya</taxon>
        <taxon>Ascomycota</taxon>
        <taxon>Pezizomycotina</taxon>
        <taxon>Dothideomycetes</taxon>
        <taxon>Dothideomycetes incertae sedis</taxon>
        <taxon>Botryosphaeriales</taxon>
        <taxon>Botryosphaeriaceae</taxon>
        <taxon>Macrophomina</taxon>
    </lineage>
</organism>
<reference evidence="10 11" key="1">
    <citation type="journal article" date="2021" name="Nat. Commun.">
        <title>Genetic determinants of endophytism in the Arabidopsis root mycobiome.</title>
        <authorList>
            <person name="Mesny F."/>
            <person name="Miyauchi S."/>
            <person name="Thiergart T."/>
            <person name="Pickel B."/>
            <person name="Atanasova L."/>
            <person name="Karlsson M."/>
            <person name="Huettel B."/>
            <person name="Barry K.W."/>
            <person name="Haridas S."/>
            <person name="Chen C."/>
            <person name="Bauer D."/>
            <person name="Andreopoulos W."/>
            <person name="Pangilinan J."/>
            <person name="LaButti K."/>
            <person name="Riley R."/>
            <person name="Lipzen A."/>
            <person name="Clum A."/>
            <person name="Drula E."/>
            <person name="Henrissat B."/>
            <person name="Kohler A."/>
            <person name="Grigoriev I.V."/>
            <person name="Martin F.M."/>
            <person name="Hacquard S."/>
        </authorList>
    </citation>
    <scope>NUCLEOTIDE SEQUENCE [LARGE SCALE GENOMIC DNA]</scope>
    <source>
        <strain evidence="10 11">MPI-SDFR-AT-0080</strain>
    </source>
</reference>
<evidence type="ECO:0000256" key="8">
    <source>
        <dbReference type="ARBA" id="ARBA00023136"/>
    </source>
</evidence>
<dbReference type="PANTHER" id="PTHR13032:SF6">
    <property type="entry name" value="MITOCHONDRIAL IMPORT INNER MEMBRANE TRANSLOCASE SUBUNIT TIM21"/>
    <property type="match status" value="1"/>
</dbReference>
<evidence type="ECO:0000256" key="4">
    <source>
        <dbReference type="ARBA" id="ARBA00022692"/>
    </source>
</evidence>
<gene>
    <name evidence="10" type="ORF">B0J12DRAFT_124429</name>
</gene>
<dbReference type="Gene3D" id="3.10.450.320">
    <property type="entry name" value="Mitochondrial import inner membrane translocase subunit Tim21"/>
    <property type="match status" value="1"/>
</dbReference>
<accession>A0ABQ8G8R5</accession>
<keyword evidence="9" id="KW-0811">Translocation</keyword>
<evidence type="ECO:0000256" key="9">
    <source>
        <dbReference type="RuleBase" id="RU367142"/>
    </source>
</evidence>
<comment type="subcellular location">
    <subcellularLocation>
        <location evidence="9">Mitochondrion inner membrane</location>
        <topology evidence="9">Single-pass membrane protein</topology>
    </subcellularLocation>
    <subcellularLocation>
        <location evidence="1">Mitochondrion membrane</location>
        <topology evidence="1">Single-pass membrane protein</topology>
    </subcellularLocation>
</comment>
<sequence>MAAAFPRLARACPVDALVLPSRSATGLTARTPAASCRRYATQGGLGGASKSSSTRRQITVANDDGRVRWGDLTAGEKVARSTQQSFNFLVVIAGILATGAVSYVIYSEVLSPEGTTNQYHRALRKIKEDPKCVELLGDPKKIVARGEQFHSRMARAWSITSKKEKDRAGNDHLYVRFYVDGPLNHGTVNLHMVQKPGESEAQYQSLTLDIPGKPKPVVLMTMNADAQLGHKRIVLEDADAWAPLKKKSKFFGVRWW</sequence>
<protein>
    <recommendedName>
        <fullName evidence="3 9">Mitochondrial import inner membrane translocase subunit Tim21</fullName>
    </recommendedName>
</protein>
<keyword evidence="9" id="KW-0653">Protein transport</keyword>
<proteinExistence type="inferred from homology"/>
<evidence type="ECO:0000313" key="10">
    <source>
        <dbReference type="EMBL" id="KAH7047500.1"/>
    </source>
</evidence>
<keyword evidence="8 9" id="KW-0472">Membrane</keyword>
<dbReference type="InterPro" id="IPR013261">
    <property type="entry name" value="Tim21"/>
</dbReference>
<evidence type="ECO:0000313" key="11">
    <source>
        <dbReference type="Proteomes" id="UP000774617"/>
    </source>
</evidence>
<dbReference type="EMBL" id="JAGTJR010000016">
    <property type="protein sequence ID" value="KAH7047500.1"/>
    <property type="molecule type" value="Genomic_DNA"/>
</dbReference>
<comment type="caution">
    <text evidence="10">The sequence shown here is derived from an EMBL/GenBank/DDBJ whole genome shotgun (WGS) entry which is preliminary data.</text>
</comment>
<evidence type="ECO:0000256" key="7">
    <source>
        <dbReference type="ARBA" id="ARBA00023128"/>
    </source>
</evidence>
<evidence type="ECO:0000256" key="3">
    <source>
        <dbReference type="ARBA" id="ARBA00020726"/>
    </source>
</evidence>
<keyword evidence="6 9" id="KW-1133">Transmembrane helix</keyword>
<keyword evidence="9" id="KW-0813">Transport</keyword>
<evidence type="ECO:0000256" key="6">
    <source>
        <dbReference type="ARBA" id="ARBA00022989"/>
    </source>
</evidence>
<keyword evidence="5" id="KW-0809">Transit peptide</keyword>